<evidence type="ECO:0000313" key="2">
    <source>
        <dbReference type="EMBL" id="MFC6053963.1"/>
    </source>
</evidence>
<proteinExistence type="predicted"/>
<keyword evidence="3" id="KW-1185">Reference proteome</keyword>
<name>A0ABW1LSW8_9ACTN</name>
<accession>A0ABW1LSW8</accession>
<evidence type="ECO:0000256" key="1">
    <source>
        <dbReference type="SAM" id="MobiDB-lite"/>
    </source>
</evidence>
<dbReference type="RefSeq" id="WP_386391919.1">
    <property type="nucleotide sequence ID" value="NZ_JBHSPT010000001.1"/>
</dbReference>
<organism evidence="2 3">
    <name type="scientific">Streptomyces pratens</name>
    <dbReference type="NCBI Taxonomy" id="887456"/>
    <lineage>
        <taxon>Bacteria</taxon>
        <taxon>Bacillati</taxon>
        <taxon>Actinomycetota</taxon>
        <taxon>Actinomycetes</taxon>
        <taxon>Kitasatosporales</taxon>
        <taxon>Streptomycetaceae</taxon>
        <taxon>Streptomyces</taxon>
    </lineage>
</organism>
<protein>
    <recommendedName>
        <fullName evidence="4">DUF742 domain-containing protein</fullName>
    </recommendedName>
</protein>
<comment type="caution">
    <text evidence="2">The sequence shown here is derived from an EMBL/GenBank/DDBJ whole genome shotgun (WGS) entry which is preliminary data.</text>
</comment>
<evidence type="ECO:0000313" key="3">
    <source>
        <dbReference type="Proteomes" id="UP001596242"/>
    </source>
</evidence>
<feature type="compositionally biased region" description="Basic and acidic residues" evidence="1">
    <location>
        <begin position="35"/>
        <end position="45"/>
    </location>
</feature>
<evidence type="ECO:0008006" key="4">
    <source>
        <dbReference type="Google" id="ProtNLM"/>
    </source>
</evidence>
<dbReference type="EMBL" id="JBHSPT010000001">
    <property type="protein sequence ID" value="MFC6053963.1"/>
    <property type="molecule type" value="Genomic_DNA"/>
</dbReference>
<reference evidence="3" key="1">
    <citation type="journal article" date="2019" name="Int. J. Syst. Evol. Microbiol.">
        <title>The Global Catalogue of Microorganisms (GCM) 10K type strain sequencing project: providing services to taxonomists for standard genome sequencing and annotation.</title>
        <authorList>
            <consortium name="The Broad Institute Genomics Platform"/>
            <consortium name="The Broad Institute Genome Sequencing Center for Infectious Disease"/>
            <person name="Wu L."/>
            <person name="Ma J."/>
        </authorList>
    </citation>
    <scope>NUCLEOTIDE SEQUENCE [LARGE SCALE GENOMIC DNA]</scope>
    <source>
        <strain evidence="3">JCM 12763</strain>
    </source>
</reference>
<dbReference type="Proteomes" id="UP001596242">
    <property type="component" value="Unassembled WGS sequence"/>
</dbReference>
<feature type="region of interest" description="Disordered" evidence="1">
    <location>
        <begin position="1"/>
        <end position="47"/>
    </location>
</feature>
<sequence length="139" mass="15146">MGLLSDKVPESLTRGRRLRDSGRARRGRQGGGGQHDQDFRRRDTAGPHILAWLREPGRAEHGATAEAVAGRFGTTHPAALTRLRLLTAVGLLCTGGAAVRPHYRCDEVRIAEVARMLEKGWQRIGPTAYTSVGSRGRGR</sequence>
<gene>
    <name evidence="2" type="ORF">ACFP50_00205</name>
</gene>